<protein>
    <submittedName>
        <fullName evidence="8">MFS general substrate transporter</fullName>
    </submittedName>
</protein>
<accession>A0A1Y1VLE7</accession>
<feature type="transmembrane region" description="Helical" evidence="6">
    <location>
        <begin position="407"/>
        <end position="429"/>
    </location>
</feature>
<feature type="transmembrane region" description="Helical" evidence="6">
    <location>
        <begin position="292"/>
        <end position="309"/>
    </location>
</feature>
<feature type="transmembrane region" description="Helical" evidence="6">
    <location>
        <begin position="210"/>
        <end position="229"/>
    </location>
</feature>
<comment type="caution">
    <text evidence="8">The sequence shown here is derived from an EMBL/GenBank/DDBJ whole genome shotgun (WGS) entry which is preliminary data.</text>
</comment>
<sequence>MRDNIDIVVDKIKELEENMDNQDIVNCNRSYDSNQGDSSTTLEKDTISIKTSSSTLNSPSSTVVDTTEEEYIDPRSKYSQARKKLILFTIAFAGLIGPIGSTIYYPAMKVIEKDLHTTSYLVNLSVSSFMVTMAVMPLAWGVFSDVYGRRRIYIVSLFISLVAGIGSALSNNIYLLLIFRAIQGIGCSSVNSVGAGTISDVFFQEERGSAMGIYYLGALVGPAVGPILGGVMTDYIGWKSIFWLLAAISLISFVMIYVFLPETKIPPPPGVEEPKKSLNPVKPLAYLRFKNIRLVICMVCLIYASYYSINIGLPSDYGDKYGFSSTYTGFMYFGVGLGNVLGSLYGGRYSDFMLKRSQKKLSLKMKGGNIPSEGRLKSIIPGLILFPIGLLCHGWSVNFVWPWLIPFISQFVVGFGMMFVFSSTSTYLVEQFPENSAAIMSVNNFSRFTVSTIAITVYQPVVEVIGTGWYFTAFTCFSLLAALGTLWVYKNGEAYRMKRKPWCDQVIDVPMTEIKIDEKNNSKETIKGEIDNDELTENVNNDITEIKSLDKDQQTVHSLNKNDSNNK</sequence>
<feature type="transmembrane region" description="Helical" evidence="6">
    <location>
        <begin position="379"/>
        <end position="401"/>
    </location>
</feature>
<dbReference type="GO" id="GO:0022857">
    <property type="term" value="F:transmembrane transporter activity"/>
    <property type="evidence" value="ECO:0007669"/>
    <property type="project" value="InterPro"/>
</dbReference>
<evidence type="ECO:0000256" key="6">
    <source>
        <dbReference type="SAM" id="Phobius"/>
    </source>
</evidence>
<evidence type="ECO:0000313" key="9">
    <source>
        <dbReference type="Proteomes" id="UP000193719"/>
    </source>
</evidence>
<dbReference type="PANTHER" id="PTHR23502">
    <property type="entry name" value="MAJOR FACILITATOR SUPERFAMILY"/>
    <property type="match status" value="1"/>
</dbReference>
<dbReference type="Proteomes" id="UP000193719">
    <property type="component" value="Unassembled WGS sequence"/>
</dbReference>
<dbReference type="CDD" id="cd17323">
    <property type="entry name" value="MFS_Tpo1_MDR_like"/>
    <property type="match status" value="1"/>
</dbReference>
<evidence type="ECO:0000256" key="4">
    <source>
        <dbReference type="ARBA" id="ARBA00022989"/>
    </source>
</evidence>
<reference evidence="8 9" key="2">
    <citation type="submission" date="2016-08" db="EMBL/GenBank/DDBJ databases">
        <title>Pervasive Adenine N6-methylation of Active Genes in Fungi.</title>
        <authorList>
            <consortium name="DOE Joint Genome Institute"/>
            <person name="Mondo S.J."/>
            <person name="Dannebaum R.O."/>
            <person name="Kuo R.C."/>
            <person name="Labutti K."/>
            <person name="Haridas S."/>
            <person name="Kuo A."/>
            <person name="Salamov A."/>
            <person name="Ahrendt S.R."/>
            <person name="Lipzen A."/>
            <person name="Sullivan W."/>
            <person name="Andreopoulos W.B."/>
            <person name="Clum A."/>
            <person name="Lindquist E."/>
            <person name="Daum C."/>
            <person name="Ramamoorthy G.K."/>
            <person name="Gryganskyi A."/>
            <person name="Culley D."/>
            <person name="Magnuson J.K."/>
            <person name="James T.Y."/>
            <person name="O'Malley M.A."/>
            <person name="Stajich J.E."/>
            <person name="Spatafora J.W."/>
            <person name="Visel A."/>
            <person name="Grigoriev I.V."/>
        </authorList>
    </citation>
    <scope>NUCLEOTIDE SEQUENCE [LARGE SCALE GENOMIC DNA]</scope>
    <source>
        <strain evidence="9">finn</strain>
    </source>
</reference>
<keyword evidence="4 6" id="KW-1133">Transmembrane helix</keyword>
<dbReference type="InterPro" id="IPR036259">
    <property type="entry name" value="MFS_trans_sf"/>
</dbReference>
<proteinExistence type="predicted"/>
<evidence type="ECO:0000313" key="8">
    <source>
        <dbReference type="EMBL" id="ORX59103.1"/>
    </source>
</evidence>
<name>A0A1Y1VLE7_9FUNG</name>
<evidence type="ECO:0000256" key="5">
    <source>
        <dbReference type="ARBA" id="ARBA00023136"/>
    </source>
</evidence>
<dbReference type="InterPro" id="IPR011701">
    <property type="entry name" value="MFS"/>
</dbReference>
<keyword evidence="5 6" id="KW-0472">Membrane</keyword>
<dbReference type="STRING" id="1754191.A0A1Y1VLE7"/>
<gene>
    <name evidence="8" type="ORF">BCR36DRAFT_579728</name>
</gene>
<feature type="domain" description="Major facilitator superfamily (MFS) profile" evidence="7">
    <location>
        <begin position="86"/>
        <end position="493"/>
    </location>
</feature>
<feature type="transmembrane region" description="Helical" evidence="6">
    <location>
        <begin position="120"/>
        <end position="140"/>
    </location>
</feature>
<feature type="transmembrane region" description="Helical" evidence="6">
    <location>
        <begin position="241"/>
        <end position="260"/>
    </location>
</feature>
<dbReference type="PANTHER" id="PTHR23502:SF132">
    <property type="entry name" value="POLYAMINE TRANSPORTER 2-RELATED"/>
    <property type="match status" value="1"/>
</dbReference>
<evidence type="ECO:0000259" key="7">
    <source>
        <dbReference type="PROSITE" id="PS50850"/>
    </source>
</evidence>
<dbReference type="Gene3D" id="1.20.1250.20">
    <property type="entry name" value="MFS general substrate transporter like domains"/>
    <property type="match status" value="1"/>
</dbReference>
<evidence type="ECO:0000256" key="1">
    <source>
        <dbReference type="ARBA" id="ARBA00004141"/>
    </source>
</evidence>
<dbReference type="Pfam" id="PF07690">
    <property type="entry name" value="MFS_1"/>
    <property type="match status" value="1"/>
</dbReference>
<dbReference type="SUPFAM" id="SSF103473">
    <property type="entry name" value="MFS general substrate transporter"/>
    <property type="match status" value="1"/>
</dbReference>
<feature type="transmembrane region" description="Helical" evidence="6">
    <location>
        <begin position="152"/>
        <end position="169"/>
    </location>
</feature>
<dbReference type="InterPro" id="IPR020846">
    <property type="entry name" value="MFS_dom"/>
</dbReference>
<organism evidence="8 9">
    <name type="scientific">Piromyces finnis</name>
    <dbReference type="NCBI Taxonomy" id="1754191"/>
    <lineage>
        <taxon>Eukaryota</taxon>
        <taxon>Fungi</taxon>
        <taxon>Fungi incertae sedis</taxon>
        <taxon>Chytridiomycota</taxon>
        <taxon>Chytridiomycota incertae sedis</taxon>
        <taxon>Neocallimastigomycetes</taxon>
        <taxon>Neocallimastigales</taxon>
        <taxon>Neocallimastigaceae</taxon>
        <taxon>Piromyces</taxon>
    </lineage>
</organism>
<keyword evidence="3 6" id="KW-0812">Transmembrane</keyword>
<keyword evidence="9" id="KW-1185">Reference proteome</keyword>
<evidence type="ECO:0000256" key="2">
    <source>
        <dbReference type="ARBA" id="ARBA00022448"/>
    </source>
</evidence>
<feature type="transmembrane region" description="Helical" evidence="6">
    <location>
        <begin position="85"/>
        <end position="108"/>
    </location>
</feature>
<reference evidence="8 9" key="1">
    <citation type="submission" date="2016-08" db="EMBL/GenBank/DDBJ databases">
        <title>Genomes of anaerobic fungi encode conserved fungal cellulosomes for biomass hydrolysis.</title>
        <authorList>
            <consortium name="DOE Joint Genome Institute"/>
            <person name="Haitjema C.H."/>
            <person name="Gilmore S.P."/>
            <person name="Henske J.K."/>
            <person name="Solomon K.V."/>
            <person name="De Groot R."/>
            <person name="Kuo A."/>
            <person name="Mondo S.J."/>
            <person name="Salamov A.A."/>
            <person name="Labutti K."/>
            <person name="Zhao Z."/>
            <person name="Chiniquy J."/>
            <person name="Barry K."/>
            <person name="Brewer H.M."/>
            <person name="Purvine S.O."/>
            <person name="Wright A.T."/>
            <person name="Boxma B."/>
            <person name="Van Alen T."/>
            <person name="Hackstein J.H."/>
            <person name="Baker S.E."/>
            <person name="Grigoriev I.V."/>
            <person name="O'Malley M.A."/>
        </authorList>
    </citation>
    <scope>NUCLEOTIDE SEQUENCE [LARGE SCALE GENOMIC DNA]</scope>
    <source>
        <strain evidence="9">finn</strain>
    </source>
</reference>
<evidence type="ECO:0000256" key="3">
    <source>
        <dbReference type="ARBA" id="ARBA00022692"/>
    </source>
</evidence>
<dbReference type="GO" id="GO:0005886">
    <property type="term" value="C:plasma membrane"/>
    <property type="evidence" value="ECO:0007669"/>
    <property type="project" value="TreeGrafter"/>
</dbReference>
<dbReference type="AlphaFoldDB" id="A0A1Y1VLE7"/>
<dbReference type="PROSITE" id="PS50850">
    <property type="entry name" value="MFS"/>
    <property type="match status" value="1"/>
</dbReference>
<feature type="transmembrane region" description="Helical" evidence="6">
    <location>
        <begin position="467"/>
        <end position="489"/>
    </location>
</feature>
<dbReference type="FunFam" id="1.20.1250.20:FF:000172">
    <property type="entry name" value="MFS multidrug resistance transporter"/>
    <property type="match status" value="1"/>
</dbReference>
<comment type="subcellular location">
    <subcellularLocation>
        <location evidence="1">Membrane</location>
        <topology evidence="1">Multi-pass membrane protein</topology>
    </subcellularLocation>
</comment>
<feature type="transmembrane region" description="Helical" evidence="6">
    <location>
        <begin position="329"/>
        <end position="347"/>
    </location>
</feature>
<keyword evidence="2" id="KW-0813">Transport</keyword>
<dbReference type="EMBL" id="MCFH01000003">
    <property type="protein sequence ID" value="ORX59103.1"/>
    <property type="molecule type" value="Genomic_DNA"/>
</dbReference>
<dbReference type="OrthoDB" id="3936150at2759"/>